<keyword evidence="9" id="KW-1185">Reference proteome</keyword>
<evidence type="ECO:0000256" key="5">
    <source>
        <dbReference type="ARBA" id="ARBA00023136"/>
    </source>
</evidence>
<feature type="transmembrane region" description="Helical" evidence="6">
    <location>
        <begin position="63"/>
        <end position="85"/>
    </location>
</feature>
<dbReference type="InterPro" id="IPR015414">
    <property type="entry name" value="TMEM64"/>
</dbReference>
<reference evidence="9" key="1">
    <citation type="journal article" date="2019" name="Int. J. Syst. Evol. Microbiol.">
        <title>The Global Catalogue of Microorganisms (GCM) 10K type strain sequencing project: providing services to taxonomists for standard genome sequencing and annotation.</title>
        <authorList>
            <consortium name="The Broad Institute Genomics Platform"/>
            <consortium name="The Broad Institute Genome Sequencing Center for Infectious Disease"/>
            <person name="Wu L."/>
            <person name="Ma J."/>
        </authorList>
    </citation>
    <scope>NUCLEOTIDE SEQUENCE [LARGE SCALE GENOMIC DNA]</scope>
    <source>
        <strain evidence="9">CCUG 57263</strain>
    </source>
</reference>
<evidence type="ECO:0000313" key="9">
    <source>
        <dbReference type="Proteomes" id="UP001597120"/>
    </source>
</evidence>
<gene>
    <name evidence="8" type="ORF">ACFQ03_09375</name>
</gene>
<dbReference type="Proteomes" id="UP001597120">
    <property type="component" value="Unassembled WGS sequence"/>
</dbReference>
<dbReference type="RefSeq" id="WP_144941086.1">
    <property type="nucleotide sequence ID" value="NZ_JBHTIU010000028.1"/>
</dbReference>
<protein>
    <recommendedName>
        <fullName evidence="6">TVP38/TMEM64 family membrane protein</fullName>
    </recommendedName>
</protein>
<evidence type="ECO:0000259" key="7">
    <source>
        <dbReference type="Pfam" id="PF09335"/>
    </source>
</evidence>
<name>A0ABW3D7D7_9BACL</name>
<comment type="similarity">
    <text evidence="6">Belongs to the TVP38/TMEM64 family.</text>
</comment>
<sequence>MLEWLEPIYQYLAQLDKNQIQEMLYRYSSLGPLPGIALPAAEALLPFLPLFIIVAGNASAYGLWLGFLYSWIGTVLGAFLVFIAARRFGGRFSRYVSNKYPKADRFFSWIERKGFTPLFLMYCFPFTPSFFVNLAAGISTVPVRIYLASVMLGKGVMVFMISFVGHDWQGFFAYPWRIVFVIAGLIILWYLGKRIEKRYQS</sequence>
<proteinExistence type="inferred from homology"/>
<evidence type="ECO:0000256" key="1">
    <source>
        <dbReference type="ARBA" id="ARBA00004651"/>
    </source>
</evidence>
<evidence type="ECO:0000256" key="4">
    <source>
        <dbReference type="ARBA" id="ARBA00022989"/>
    </source>
</evidence>
<dbReference type="PANTHER" id="PTHR12677">
    <property type="entry name" value="GOLGI APPARATUS MEMBRANE PROTEIN TVP38-RELATED"/>
    <property type="match status" value="1"/>
</dbReference>
<evidence type="ECO:0000256" key="3">
    <source>
        <dbReference type="ARBA" id="ARBA00022692"/>
    </source>
</evidence>
<keyword evidence="3 6" id="KW-0812">Transmembrane</keyword>
<keyword evidence="4 6" id="KW-1133">Transmembrane helix</keyword>
<organism evidence="8 9">
    <name type="scientific">Paenibacillus residui</name>
    <dbReference type="NCBI Taxonomy" id="629724"/>
    <lineage>
        <taxon>Bacteria</taxon>
        <taxon>Bacillati</taxon>
        <taxon>Bacillota</taxon>
        <taxon>Bacilli</taxon>
        <taxon>Bacillales</taxon>
        <taxon>Paenibacillaceae</taxon>
        <taxon>Paenibacillus</taxon>
    </lineage>
</organism>
<keyword evidence="5 6" id="KW-0472">Membrane</keyword>
<feature type="transmembrane region" description="Helical" evidence="6">
    <location>
        <begin position="171"/>
        <end position="191"/>
    </location>
</feature>
<feature type="domain" description="VTT" evidence="7">
    <location>
        <begin position="49"/>
        <end position="166"/>
    </location>
</feature>
<dbReference type="Pfam" id="PF09335">
    <property type="entry name" value="VTT_dom"/>
    <property type="match status" value="1"/>
</dbReference>
<keyword evidence="2 6" id="KW-1003">Cell membrane</keyword>
<feature type="transmembrane region" description="Helical" evidence="6">
    <location>
        <begin position="119"/>
        <end position="138"/>
    </location>
</feature>
<feature type="transmembrane region" description="Helical" evidence="6">
    <location>
        <begin position="145"/>
        <end position="165"/>
    </location>
</feature>
<comment type="subcellular location">
    <subcellularLocation>
        <location evidence="1 6">Cell membrane</location>
        <topology evidence="1 6">Multi-pass membrane protein</topology>
    </subcellularLocation>
</comment>
<dbReference type="InterPro" id="IPR032816">
    <property type="entry name" value="VTT_dom"/>
</dbReference>
<evidence type="ECO:0000256" key="2">
    <source>
        <dbReference type="ARBA" id="ARBA00022475"/>
    </source>
</evidence>
<dbReference type="PANTHER" id="PTHR12677:SF55">
    <property type="entry name" value="UNDECAPRENYL PHOSPHATE TRANSPORTER SAOUHSC_00901-RELATED"/>
    <property type="match status" value="1"/>
</dbReference>
<evidence type="ECO:0000313" key="8">
    <source>
        <dbReference type="EMBL" id="MFD0869362.1"/>
    </source>
</evidence>
<dbReference type="EMBL" id="JBHTIU010000028">
    <property type="protein sequence ID" value="MFD0869362.1"/>
    <property type="molecule type" value="Genomic_DNA"/>
</dbReference>
<accession>A0ABW3D7D7</accession>
<comment type="caution">
    <text evidence="8">The sequence shown here is derived from an EMBL/GenBank/DDBJ whole genome shotgun (WGS) entry which is preliminary data.</text>
</comment>
<feature type="transmembrane region" description="Helical" evidence="6">
    <location>
        <begin position="36"/>
        <end position="56"/>
    </location>
</feature>
<evidence type="ECO:0000256" key="6">
    <source>
        <dbReference type="RuleBase" id="RU366058"/>
    </source>
</evidence>